<dbReference type="EMBL" id="JAHWXH010000001">
    <property type="protein sequence ID" value="MDS0244612.1"/>
    <property type="molecule type" value="Genomic_DNA"/>
</dbReference>
<gene>
    <name evidence="1" type="ORF">KZC50_03175</name>
</gene>
<dbReference type="RefSeq" id="WP_310890595.1">
    <property type="nucleotide sequence ID" value="NZ_BAAAGR010000001.1"/>
</dbReference>
<sequence>MEHEEMVDMTTINDTAEQLRELANLHRRRELIEETIEQRILTLWRAGGWSLQELGAAIGKRASQVSRIIARLEERSVSLADARRTITAMELVRRAQRGEIDHGEFVALLKNWRYDPKYTVHDESDDWEIADNSFDAVYHAYVGLDLLTAEEYEEIQKAGT</sequence>
<protein>
    <submittedName>
        <fullName evidence="1">Uncharacterized protein</fullName>
    </submittedName>
</protein>
<comment type="caution">
    <text evidence="1">The sequence shown here is derived from an EMBL/GenBank/DDBJ whole genome shotgun (WGS) entry which is preliminary data.</text>
</comment>
<organism evidence="1 2">
    <name type="scientific">Microbacterium aurantiacum</name>
    <dbReference type="NCBI Taxonomy" id="162393"/>
    <lineage>
        <taxon>Bacteria</taxon>
        <taxon>Bacillati</taxon>
        <taxon>Actinomycetota</taxon>
        <taxon>Actinomycetes</taxon>
        <taxon>Micrococcales</taxon>
        <taxon>Microbacteriaceae</taxon>
        <taxon>Microbacterium</taxon>
    </lineage>
</organism>
<dbReference type="Proteomes" id="UP001183582">
    <property type="component" value="Unassembled WGS sequence"/>
</dbReference>
<evidence type="ECO:0000313" key="1">
    <source>
        <dbReference type="EMBL" id="MDS0244612.1"/>
    </source>
</evidence>
<dbReference type="AlphaFoldDB" id="A0AAJ2HFI7"/>
<evidence type="ECO:0000313" key="2">
    <source>
        <dbReference type="Proteomes" id="UP001183582"/>
    </source>
</evidence>
<name>A0AAJ2HFI7_9MICO</name>
<proteinExistence type="predicted"/>
<reference evidence="1 2" key="1">
    <citation type="submission" date="2021-06" db="EMBL/GenBank/DDBJ databases">
        <title>Genome-based taxonomic framework of Microbacterium strains isolated from marine environment, the description of four new species and reclassification of four preexisting species.</title>
        <authorList>
            <person name="Lee S.D."/>
            <person name="Kim S.-M."/>
            <person name="Byeon Y.-S."/>
            <person name="Yang H.L."/>
            <person name="Kim I.S."/>
        </authorList>
    </citation>
    <scope>NUCLEOTIDE SEQUENCE [LARGE SCALE GENOMIC DNA]</scope>
    <source>
        <strain evidence="1 2">KACC 20514</strain>
    </source>
</reference>
<dbReference type="GeneID" id="301457197"/>
<accession>A0AAJ2HFI7</accession>